<dbReference type="GO" id="GO:0005886">
    <property type="term" value="C:plasma membrane"/>
    <property type="evidence" value="ECO:0007669"/>
    <property type="project" value="UniProtKB-SubCell"/>
</dbReference>
<dbReference type="InterPro" id="IPR041916">
    <property type="entry name" value="Anti_sigma_zinc_sf"/>
</dbReference>
<evidence type="ECO:0000259" key="10">
    <source>
        <dbReference type="Pfam" id="PF10099"/>
    </source>
</evidence>
<dbReference type="Gene3D" id="1.10.10.1320">
    <property type="entry name" value="Anti-sigma factor, zinc-finger domain"/>
    <property type="match status" value="1"/>
</dbReference>
<gene>
    <name evidence="11" type="ORF">DES52_104185</name>
</gene>
<keyword evidence="5 9" id="KW-1133">Transmembrane helix</keyword>
<dbReference type="RefSeq" id="WP_146237207.1">
    <property type="nucleotide sequence ID" value="NZ_QJSX01000004.1"/>
</dbReference>
<evidence type="ECO:0000256" key="1">
    <source>
        <dbReference type="ARBA" id="ARBA00004167"/>
    </source>
</evidence>
<dbReference type="OrthoDB" id="153510at2"/>
<keyword evidence="12" id="KW-1185">Reference proteome</keyword>
<feature type="domain" description="Anti-sigma K factor RskA C-terminal" evidence="10">
    <location>
        <begin position="91"/>
        <end position="217"/>
    </location>
</feature>
<dbReference type="GO" id="GO:0016989">
    <property type="term" value="F:sigma factor antagonist activity"/>
    <property type="evidence" value="ECO:0007669"/>
    <property type="project" value="TreeGrafter"/>
</dbReference>
<evidence type="ECO:0000256" key="7">
    <source>
        <dbReference type="ARBA" id="ARBA00029829"/>
    </source>
</evidence>
<evidence type="ECO:0000313" key="12">
    <source>
        <dbReference type="Proteomes" id="UP000248326"/>
    </source>
</evidence>
<evidence type="ECO:0000256" key="9">
    <source>
        <dbReference type="SAM" id="Phobius"/>
    </source>
</evidence>
<dbReference type="Pfam" id="PF10099">
    <property type="entry name" value="RskA_C"/>
    <property type="match status" value="1"/>
</dbReference>
<dbReference type="PANTHER" id="PTHR37461">
    <property type="entry name" value="ANTI-SIGMA-K FACTOR RSKA"/>
    <property type="match status" value="1"/>
</dbReference>
<dbReference type="InterPro" id="IPR018764">
    <property type="entry name" value="RskA_C"/>
</dbReference>
<dbReference type="InterPro" id="IPR051474">
    <property type="entry name" value="Anti-sigma-K/W_factor"/>
</dbReference>
<comment type="subcellular location">
    <subcellularLocation>
        <location evidence="2">Cell membrane</location>
    </subcellularLocation>
    <subcellularLocation>
        <location evidence="1">Membrane</location>
        <topology evidence="1">Single-pass membrane protein</topology>
    </subcellularLocation>
</comment>
<evidence type="ECO:0000256" key="5">
    <source>
        <dbReference type="ARBA" id="ARBA00022989"/>
    </source>
</evidence>
<evidence type="ECO:0000313" key="11">
    <source>
        <dbReference type="EMBL" id="PYE54912.1"/>
    </source>
</evidence>
<evidence type="ECO:0000256" key="8">
    <source>
        <dbReference type="ARBA" id="ARBA00030803"/>
    </source>
</evidence>
<evidence type="ECO:0000256" key="3">
    <source>
        <dbReference type="ARBA" id="ARBA00022475"/>
    </source>
</evidence>
<feature type="transmembrane region" description="Helical" evidence="9">
    <location>
        <begin position="86"/>
        <end position="106"/>
    </location>
</feature>
<dbReference type="EMBL" id="QJSX01000004">
    <property type="protein sequence ID" value="PYE54912.1"/>
    <property type="molecule type" value="Genomic_DNA"/>
</dbReference>
<reference evidence="11 12" key="1">
    <citation type="submission" date="2018-06" db="EMBL/GenBank/DDBJ databases">
        <title>Genomic Encyclopedia of Type Strains, Phase IV (KMG-IV): sequencing the most valuable type-strain genomes for metagenomic binning, comparative biology and taxonomic classification.</title>
        <authorList>
            <person name="Goeker M."/>
        </authorList>
    </citation>
    <scope>NUCLEOTIDE SEQUENCE [LARGE SCALE GENOMIC DNA]</scope>
    <source>
        <strain evidence="11 12">DSM 18048</strain>
    </source>
</reference>
<evidence type="ECO:0000256" key="4">
    <source>
        <dbReference type="ARBA" id="ARBA00022692"/>
    </source>
</evidence>
<sequence length="222" mass="23845">MVIDPDTLVSYVIGTLSPDEERQVEAWLRDHPEEERRLLEEQEALASMALQLPPAPVTPPSFQDVLSHVKAKEPVPFTPKPNRSRLVPALAFAAVVAGLLVIGVPLTPPYQEWRVQQNIARYANLPGAVSRPLMSAKGESMGMLVRLANGQVFASLKKRPADGRVYQAWEIKGGVPASLGVFGDRSFLSAATVAEGSTFGVTLEQPGGSDRPTSAPVAVTTL</sequence>
<evidence type="ECO:0000256" key="6">
    <source>
        <dbReference type="ARBA" id="ARBA00023136"/>
    </source>
</evidence>
<dbReference type="AlphaFoldDB" id="A0A318SEH0"/>
<keyword evidence="6 9" id="KW-0472">Membrane</keyword>
<dbReference type="Proteomes" id="UP000248326">
    <property type="component" value="Unassembled WGS sequence"/>
</dbReference>
<proteinExistence type="predicted"/>
<accession>A0A318SEH0</accession>
<dbReference type="PANTHER" id="PTHR37461:SF1">
    <property type="entry name" value="ANTI-SIGMA-K FACTOR RSKA"/>
    <property type="match status" value="1"/>
</dbReference>
<dbReference type="GO" id="GO:0006417">
    <property type="term" value="P:regulation of translation"/>
    <property type="evidence" value="ECO:0007669"/>
    <property type="project" value="TreeGrafter"/>
</dbReference>
<keyword evidence="3" id="KW-1003">Cell membrane</keyword>
<protein>
    <recommendedName>
        <fullName evidence="8">Regulator of SigK</fullName>
    </recommendedName>
    <alternativeName>
        <fullName evidence="7">Sigma-K anti-sigma factor RskA</fullName>
    </alternativeName>
</protein>
<name>A0A318SEH0_9DEIO</name>
<organism evidence="11 12">
    <name type="scientific">Deinococcus yavapaiensis KR-236</name>
    <dbReference type="NCBI Taxonomy" id="694435"/>
    <lineage>
        <taxon>Bacteria</taxon>
        <taxon>Thermotogati</taxon>
        <taxon>Deinococcota</taxon>
        <taxon>Deinococci</taxon>
        <taxon>Deinococcales</taxon>
        <taxon>Deinococcaceae</taxon>
        <taxon>Deinococcus</taxon>
    </lineage>
</organism>
<comment type="caution">
    <text evidence="11">The sequence shown here is derived from an EMBL/GenBank/DDBJ whole genome shotgun (WGS) entry which is preliminary data.</text>
</comment>
<evidence type="ECO:0000256" key="2">
    <source>
        <dbReference type="ARBA" id="ARBA00004236"/>
    </source>
</evidence>
<keyword evidence="4 9" id="KW-0812">Transmembrane</keyword>